<dbReference type="GO" id="GO:0005506">
    <property type="term" value="F:iron ion binding"/>
    <property type="evidence" value="ECO:0007669"/>
    <property type="project" value="InterPro"/>
</dbReference>
<evidence type="ECO:0000256" key="1">
    <source>
        <dbReference type="ARBA" id="ARBA00001971"/>
    </source>
</evidence>
<evidence type="ECO:0000256" key="3">
    <source>
        <dbReference type="ARBA" id="ARBA00022723"/>
    </source>
</evidence>
<comment type="similarity">
    <text evidence="2 8">Belongs to the cytochrome P450 family.</text>
</comment>
<dbReference type="GO" id="GO:0004497">
    <property type="term" value="F:monooxygenase activity"/>
    <property type="evidence" value="ECO:0007669"/>
    <property type="project" value="UniProtKB-KW"/>
</dbReference>
<evidence type="ECO:0000256" key="8">
    <source>
        <dbReference type="RuleBase" id="RU000461"/>
    </source>
</evidence>
<keyword evidence="5 7" id="KW-0408">Iron</keyword>
<feature type="region of interest" description="Disordered" evidence="9">
    <location>
        <begin position="389"/>
        <end position="410"/>
    </location>
</feature>
<keyword evidence="6 8" id="KW-0503">Monooxygenase</keyword>
<evidence type="ECO:0000256" key="5">
    <source>
        <dbReference type="ARBA" id="ARBA00023004"/>
    </source>
</evidence>
<dbReference type="GO" id="GO:0020037">
    <property type="term" value="F:heme binding"/>
    <property type="evidence" value="ECO:0007669"/>
    <property type="project" value="InterPro"/>
</dbReference>
<keyword evidence="4 8" id="KW-0560">Oxidoreductase</keyword>
<feature type="binding site" description="axial binding residue" evidence="7">
    <location>
        <position position="497"/>
    </location>
    <ligand>
        <name>heme</name>
        <dbReference type="ChEBI" id="CHEBI:30413"/>
    </ligand>
    <ligandPart>
        <name>Fe</name>
        <dbReference type="ChEBI" id="CHEBI:18248"/>
    </ligandPart>
</feature>
<comment type="caution">
    <text evidence="10">The sequence shown here is derived from an EMBL/GenBank/DDBJ whole genome shotgun (WGS) entry which is preliminary data.</text>
</comment>
<dbReference type="AlphaFoldDB" id="A0A4R8RNN1"/>
<dbReference type="PANTHER" id="PTHR46206">
    <property type="entry name" value="CYTOCHROME P450"/>
    <property type="match status" value="1"/>
</dbReference>
<dbReference type="PANTHER" id="PTHR46206:SF7">
    <property type="entry name" value="P450, PUTATIVE (EUROFUNG)-RELATED"/>
    <property type="match status" value="1"/>
</dbReference>
<dbReference type="Gene3D" id="1.10.630.10">
    <property type="entry name" value="Cytochrome P450"/>
    <property type="match status" value="1"/>
</dbReference>
<dbReference type="PROSITE" id="PS00086">
    <property type="entry name" value="CYTOCHROME_P450"/>
    <property type="match status" value="1"/>
</dbReference>
<dbReference type="GO" id="GO:0016705">
    <property type="term" value="F:oxidoreductase activity, acting on paired donors, with incorporation or reduction of molecular oxygen"/>
    <property type="evidence" value="ECO:0007669"/>
    <property type="project" value="InterPro"/>
</dbReference>
<sequence length="553" mass="63320">MLQLVGFGLSLLTAKAAVVLLGGGALVTLVYFLHFYSLWPFGSDVEPASADQLRHIPLLRFDGSNSVERYMNETRSLLRQGYEKYLRRGIPFQIRHPVGELGSQVLLPVKYLDEVKKAPTDLFSFEAFSEKSFLLNYSRAPRQTEAAAHVVRVDLNRNLGSLVTDLWNEAARHLNETVGSEYKSVPAYDLVCGFVARVASVALVGAPLCRNPAWQRIVVETTFVAFGAAQAIKDKYTPRWRWLAPWSESIQKDLRRIRRQSIDLLRPLYKQRRDAMADRDRFRDPADTFRDVVYWLMKSGQRDTSLYGVTESQLFLSLTAIHTTSGTLNSFVYDWIAHPEYHDDILHEVTETLAKVRANNGEWTLQHVAMMRKLDSFIKESARLNPIGFEGEEDPKMREKKRKKKKKISRRLTKGAVSTQRYTLKPYTFKDGFHLPAGTTFMFHSDGAHYDADNYPDPDKFDGYRFLRLRETVDPNRFHYASVSDSSLGFGAGIHACPGRFLSAVVIKFFLVHFMTAYELKYEHGGTERLPNLYNDNTSRPNPTVNLLVRKRQ</sequence>
<dbReference type="EMBL" id="RYZW01000035">
    <property type="protein sequence ID" value="TDZ60827.1"/>
    <property type="molecule type" value="Genomic_DNA"/>
</dbReference>
<name>A0A4R8RNN1_COLTR</name>
<protein>
    <submittedName>
        <fullName evidence="10">Cytochrome P450 monooxygenase ccsG</fullName>
    </submittedName>
</protein>
<evidence type="ECO:0000256" key="9">
    <source>
        <dbReference type="SAM" id="MobiDB-lite"/>
    </source>
</evidence>
<feature type="compositionally biased region" description="Basic residues" evidence="9">
    <location>
        <begin position="398"/>
        <end position="410"/>
    </location>
</feature>
<organism evidence="10 11">
    <name type="scientific">Colletotrichum trifolii</name>
    <dbReference type="NCBI Taxonomy" id="5466"/>
    <lineage>
        <taxon>Eukaryota</taxon>
        <taxon>Fungi</taxon>
        <taxon>Dikarya</taxon>
        <taxon>Ascomycota</taxon>
        <taxon>Pezizomycotina</taxon>
        <taxon>Sordariomycetes</taxon>
        <taxon>Hypocreomycetidae</taxon>
        <taxon>Glomerellales</taxon>
        <taxon>Glomerellaceae</taxon>
        <taxon>Colletotrichum</taxon>
        <taxon>Colletotrichum orbiculare species complex</taxon>
    </lineage>
</organism>
<dbReference type="SUPFAM" id="SSF48264">
    <property type="entry name" value="Cytochrome P450"/>
    <property type="match status" value="2"/>
</dbReference>
<gene>
    <name evidence="10" type="primary">ccsG</name>
    <name evidence="10" type="ORF">CTRI78_v004668</name>
</gene>
<dbReference type="Proteomes" id="UP000295703">
    <property type="component" value="Unassembled WGS sequence"/>
</dbReference>
<keyword evidence="3 7" id="KW-0479">Metal-binding</keyword>
<proteinExistence type="inferred from homology"/>
<dbReference type="InterPro" id="IPR036396">
    <property type="entry name" value="Cyt_P450_sf"/>
</dbReference>
<evidence type="ECO:0000256" key="6">
    <source>
        <dbReference type="ARBA" id="ARBA00023033"/>
    </source>
</evidence>
<keyword evidence="11" id="KW-1185">Reference proteome</keyword>
<keyword evidence="7 8" id="KW-0349">Heme</keyword>
<comment type="cofactor">
    <cofactor evidence="1 7">
        <name>heme</name>
        <dbReference type="ChEBI" id="CHEBI:30413"/>
    </cofactor>
</comment>
<evidence type="ECO:0000313" key="10">
    <source>
        <dbReference type="EMBL" id="TDZ60827.1"/>
    </source>
</evidence>
<dbReference type="Pfam" id="PF00067">
    <property type="entry name" value="p450"/>
    <property type="match status" value="2"/>
</dbReference>
<dbReference type="InterPro" id="IPR017972">
    <property type="entry name" value="Cyt_P450_CS"/>
</dbReference>
<dbReference type="STRING" id="5466.A0A4R8RNN1"/>
<dbReference type="CDD" id="cd11041">
    <property type="entry name" value="CYP503A1-like"/>
    <property type="match status" value="1"/>
</dbReference>
<evidence type="ECO:0000256" key="7">
    <source>
        <dbReference type="PIRSR" id="PIRSR602403-1"/>
    </source>
</evidence>
<evidence type="ECO:0000256" key="4">
    <source>
        <dbReference type="ARBA" id="ARBA00023002"/>
    </source>
</evidence>
<accession>A0A4R8RNN1</accession>
<evidence type="ECO:0000256" key="2">
    <source>
        <dbReference type="ARBA" id="ARBA00010617"/>
    </source>
</evidence>
<dbReference type="InterPro" id="IPR002403">
    <property type="entry name" value="Cyt_P450_E_grp-IV"/>
</dbReference>
<evidence type="ECO:0000313" key="11">
    <source>
        <dbReference type="Proteomes" id="UP000295703"/>
    </source>
</evidence>
<dbReference type="PRINTS" id="PR00465">
    <property type="entry name" value="EP450IV"/>
</dbReference>
<reference evidence="10 11" key="1">
    <citation type="submission" date="2018-12" db="EMBL/GenBank/DDBJ databases">
        <title>Genome sequence and assembly of Colletotrichum trifolii.</title>
        <authorList>
            <person name="Gan P."/>
            <person name="Shirasu K."/>
        </authorList>
    </citation>
    <scope>NUCLEOTIDE SEQUENCE [LARGE SCALE GENOMIC DNA]</scope>
    <source>
        <strain evidence="10 11">543-2</strain>
    </source>
</reference>
<dbReference type="InterPro" id="IPR001128">
    <property type="entry name" value="Cyt_P450"/>
</dbReference>